<evidence type="ECO:0000313" key="1">
    <source>
        <dbReference type="EMBL" id="VEL24303.1"/>
    </source>
</evidence>
<organism evidence="1 2">
    <name type="scientific">Protopolystoma xenopodis</name>
    <dbReference type="NCBI Taxonomy" id="117903"/>
    <lineage>
        <taxon>Eukaryota</taxon>
        <taxon>Metazoa</taxon>
        <taxon>Spiralia</taxon>
        <taxon>Lophotrochozoa</taxon>
        <taxon>Platyhelminthes</taxon>
        <taxon>Monogenea</taxon>
        <taxon>Polyopisthocotylea</taxon>
        <taxon>Polystomatidea</taxon>
        <taxon>Polystomatidae</taxon>
        <taxon>Protopolystoma</taxon>
    </lineage>
</organism>
<protein>
    <submittedName>
        <fullName evidence="1">Uncharacterized protein</fullName>
    </submittedName>
</protein>
<comment type="caution">
    <text evidence="1">The sequence shown here is derived from an EMBL/GenBank/DDBJ whole genome shotgun (WGS) entry which is preliminary data.</text>
</comment>
<dbReference type="AlphaFoldDB" id="A0A448WZN9"/>
<gene>
    <name evidence="1" type="ORF">PXEA_LOCUS17743</name>
</gene>
<accession>A0A448WZN9</accession>
<dbReference type="EMBL" id="CAAALY010067016">
    <property type="protein sequence ID" value="VEL24303.1"/>
    <property type="molecule type" value="Genomic_DNA"/>
</dbReference>
<sequence length="130" mass="13421">MCASGTRTEGGTSRTSKPCCPQVASSICLLEASDAAEFPETIPQSCPHLPSFSTSFLLSFLPYSLCHIAQSPTSTSSRSGLLGYPGGILPTSTTMDKSSHFSGVAKSADLCCDQGWGGQVKLPGAARTSI</sequence>
<name>A0A448WZN9_9PLAT</name>
<proteinExistence type="predicted"/>
<keyword evidence="2" id="KW-1185">Reference proteome</keyword>
<dbReference type="Proteomes" id="UP000784294">
    <property type="component" value="Unassembled WGS sequence"/>
</dbReference>
<reference evidence="1" key="1">
    <citation type="submission" date="2018-11" db="EMBL/GenBank/DDBJ databases">
        <authorList>
            <consortium name="Pathogen Informatics"/>
        </authorList>
    </citation>
    <scope>NUCLEOTIDE SEQUENCE</scope>
</reference>
<evidence type="ECO:0000313" key="2">
    <source>
        <dbReference type="Proteomes" id="UP000784294"/>
    </source>
</evidence>